<protein>
    <submittedName>
        <fullName evidence="1">Uncharacterized protein</fullName>
    </submittedName>
</protein>
<evidence type="ECO:0000313" key="1">
    <source>
        <dbReference type="EMBL" id="GIY44996.1"/>
    </source>
</evidence>
<comment type="caution">
    <text evidence="1">The sequence shown here is derived from an EMBL/GenBank/DDBJ whole genome shotgun (WGS) entry which is preliminary data.</text>
</comment>
<accession>A0AAV4THU1</accession>
<organism evidence="1 2">
    <name type="scientific">Caerostris darwini</name>
    <dbReference type="NCBI Taxonomy" id="1538125"/>
    <lineage>
        <taxon>Eukaryota</taxon>
        <taxon>Metazoa</taxon>
        <taxon>Ecdysozoa</taxon>
        <taxon>Arthropoda</taxon>
        <taxon>Chelicerata</taxon>
        <taxon>Arachnida</taxon>
        <taxon>Araneae</taxon>
        <taxon>Araneomorphae</taxon>
        <taxon>Entelegynae</taxon>
        <taxon>Araneoidea</taxon>
        <taxon>Araneidae</taxon>
        <taxon>Caerostris</taxon>
    </lineage>
</organism>
<dbReference type="EMBL" id="BPLQ01009584">
    <property type="protein sequence ID" value="GIY44996.1"/>
    <property type="molecule type" value="Genomic_DNA"/>
</dbReference>
<dbReference type="Proteomes" id="UP001054837">
    <property type="component" value="Unassembled WGS sequence"/>
</dbReference>
<reference evidence="1 2" key="1">
    <citation type="submission" date="2021-06" db="EMBL/GenBank/DDBJ databases">
        <title>Caerostris darwini draft genome.</title>
        <authorList>
            <person name="Kono N."/>
            <person name="Arakawa K."/>
        </authorList>
    </citation>
    <scope>NUCLEOTIDE SEQUENCE [LARGE SCALE GENOMIC DNA]</scope>
</reference>
<name>A0AAV4THU1_9ARAC</name>
<keyword evidence="2" id="KW-1185">Reference proteome</keyword>
<dbReference type="AlphaFoldDB" id="A0AAV4THU1"/>
<sequence length="112" mass="12566">MFKFLSSHPETGAEKDWPVQTGRCDTNSSCPFHDFALRSQNPLLKYPRHRIVWSHGGAKCRSNLACTGARRLSRGWCRIGLGLLLRHRSSVKCASGLGVLQFPAYLTLKKSH</sequence>
<gene>
    <name evidence="1" type="ORF">CDAR_267331</name>
</gene>
<proteinExistence type="predicted"/>
<evidence type="ECO:0000313" key="2">
    <source>
        <dbReference type="Proteomes" id="UP001054837"/>
    </source>
</evidence>